<sequence length="80" mass="9247">EEYLHGLISLINELTRLSINVISLGFFQVPIGICEFVKELSNGFSVLNLKNDSLRKRFDSIKYDLKRLEEVVYDITLRGL</sequence>
<dbReference type="CDD" id="cd14819">
    <property type="entry name" value="Translin"/>
    <property type="match status" value="1"/>
</dbReference>
<proteinExistence type="predicted"/>
<name>F4RK52_MELLP</name>
<dbReference type="GO" id="GO:0003723">
    <property type="term" value="F:RNA binding"/>
    <property type="evidence" value="ECO:0007669"/>
    <property type="project" value="InterPro"/>
</dbReference>
<evidence type="ECO:0000313" key="2">
    <source>
        <dbReference type="Proteomes" id="UP000001072"/>
    </source>
</evidence>
<dbReference type="Proteomes" id="UP000001072">
    <property type="component" value="Unassembled WGS sequence"/>
</dbReference>
<dbReference type="Pfam" id="PF01997">
    <property type="entry name" value="Translin"/>
    <property type="match status" value="1"/>
</dbReference>
<dbReference type="InterPro" id="IPR016069">
    <property type="entry name" value="Translin_C"/>
</dbReference>
<gene>
    <name evidence="1" type="ORF">MELLADRAFT_31612</name>
</gene>
<accession>F4RK52</accession>
<dbReference type="Gene3D" id="1.20.58.200">
    <property type="entry name" value="Translin, domain 2"/>
    <property type="match status" value="1"/>
</dbReference>
<evidence type="ECO:0008006" key="3">
    <source>
        <dbReference type="Google" id="ProtNLM"/>
    </source>
</evidence>
<dbReference type="AlphaFoldDB" id="F4RK52"/>
<dbReference type="RefSeq" id="XP_007409685.1">
    <property type="nucleotide sequence ID" value="XM_007409623.1"/>
</dbReference>
<feature type="non-terminal residue" evidence="1">
    <location>
        <position position="80"/>
    </location>
</feature>
<dbReference type="GO" id="GO:0043565">
    <property type="term" value="F:sequence-specific DNA binding"/>
    <property type="evidence" value="ECO:0007669"/>
    <property type="project" value="InterPro"/>
</dbReference>
<dbReference type="HOGENOM" id="CLU_169112_0_0_1"/>
<dbReference type="InterPro" id="IPR033956">
    <property type="entry name" value="Translin"/>
</dbReference>
<feature type="non-terminal residue" evidence="1">
    <location>
        <position position="1"/>
    </location>
</feature>
<dbReference type="SUPFAM" id="SSF74784">
    <property type="entry name" value="Translin"/>
    <property type="match status" value="1"/>
</dbReference>
<dbReference type="InterPro" id="IPR002848">
    <property type="entry name" value="Translin_fam"/>
</dbReference>
<dbReference type="GO" id="GO:0003697">
    <property type="term" value="F:single-stranded DNA binding"/>
    <property type="evidence" value="ECO:0007669"/>
    <property type="project" value="InterPro"/>
</dbReference>
<dbReference type="STRING" id="747676.F4RK52"/>
<reference evidence="2" key="1">
    <citation type="journal article" date="2011" name="Proc. Natl. Acad. Sci. U.S.A.">
        <title>Obligate biotrophy features unraveled by the genomic analysis of rust fungi.</title>
        <authorList>
            <person name="Duplessis S."/>
            <person name="Cuomo C.A."/>
            <person name="Lin Y.-C."/>
            <person name="Aerts A."/>
            <person name="Tisserant E."/>
            <person name="Veneault-Fourrey C."/>
            <person name="Joly D.L."/>
            <person name="Hacquard S."/>
            <person name="Amselem J."/>
            <person name="Cantarel B.L."/>
            <person name="Chiu R."/>
            <person name="Coutinho P.M."/>
            <person name="Feau N."/>
            <person name="Field M."/>
            <person name="Frey P."/>
            <person name="Gelhaye E."/>
            <person name="Goldberg J."/>
            <person name="Grabherr M.G."/>
            <person name="Kodira C.D."/>
            <person name="Kohler A."/>
            <person name="Kuees U."/>
            <person name="Lindquist E.A."/>
            <person name="Lucas S.M."/>
            <person name="Mago R."/>
            <person name="Mauceli E."/>
            <person name="Morin E."/>
            <person name="Murat C."/>
            <person name="Pangilinan J.L."/>
            <person name="Park R."/>
            <person name="Pearson M."/>
            <person name="Quesneville H."/>
            <person name="Rouhier N."/>
            <person name="Sakthikumar S."/>
            <person name="Salamov A.A."/>
            <person name="Schmutz J."/>
            <person name="Selles B."/>
            <person name="Shapiro H."/>
            <person name="Tanguay P."/>
            <person name="Tuskan G.A."/>
            <person name="Henrissat B."/>
            <person name="Van de Peer Y."/>
            <person name="Rouze P."/>
            <person name="Ellis J.G."/>
            <person name="Dodds P.N."/>
            <person name="Schein J.E."/>
            <person name="Zhong S."/>
            <person name="Hamelin R.C."/>
            <person name="Grigoriev I.V."/>
            <person name="Szabo L.J."/>
            <person name="Martin F."/>
        </authorList>
    </citation>
    <scope>NUCLEOTIDE SEQUENCE [LARGE SCALE GENOMIC DNA]</scope>
    <source>
        <strain evidence="2">98AG31 / pathotype 3-4-7</strain>
    </source>
</reference>
<organism evidence="2">
    <name type="scientific">Melampsora larici-populina (strain 98AG31 / pathotype 3-4-7)</name>
    <name type="common">Poplar leaf rust fungus</name>
    <dbReference type="NCBI Taxonomy" id="747676"/>
    <lineage>
        <taxon>Eukaryota</taxon>
        <taxon>Fungi</taxon>
        <taxon>Dikarya</taxon>
        <taxon>Basidiomycota</taxon>
        <taxon>Pucciniomycotina</taxon>
        <taxon>Pucciniomycetes</taxon>
        <taxon>Pucciniales</taxon>
        <taxon>Melampsoraceae</taxon>
        <taxon>Melampsora</taxon>
    </lineage>
</organism>
<dbReference type="GeneID" id="18927153"/>
<evidence type="ECO:0000313" key="1">
    <source>
        <dbReference type="EMBL" id="EGG07243.1"/>
    </source>
</evidence>
<protein>
    <recommendedName>
        <fullName evidence="3">Translin</fullName>
    </recommendedName>
</protein>
<keyword evidence="2" id="KW-1185">Reference proteome</keyword>
<dbReference type="GO" id="GO:0016070">
    <property type="term" value="P:RNA metabolic process"/>
    <property type="evidence" value="ECO:0007669"/>
    <property type="project" value="InterPro"/>
</dbReference>
<dbReference type="VEuPathDB" id="FungiDB:MELLADRAFT_31612"/>
<dbReference type="InterPro" id="IPR036081">
    <property type="entry name" value="Translin_sf"/>
</dbReference>
<dbReference type="PANTHER" id="PTHR10741">
    <property type="entry name" value="TRANSLIN AND TRANSLIN ASSOCIATED PROTEIN X"/>
    <property type="match status" value="1"/>
</dbReference>
<dbReference type="eggNOG" id="KOG3067">
    <property type="taxonomic scope" value="Eukaryota"/>
</dbReference>
<dbReference type="KEGG" id="mlr:MELLADRAFT_31612"/>
<dbReference type="InParanoid" id="F4RK52"/>
<dbReference type="OrthoDB" id="829at2759"/>
<dbReference type="EMBL" id="GL883105">
    <property type="protein sequence ID" value="EGG07243.1"/>
    <property type="molecule type" value="Genomic_DNA"/>
</dbReference>